<keyword evidence="2" id="KW-0808">Transferase</keyword>
<keyword evidence="4" id="KW-0812">Transmembrane</keyword>
<evidence type="ECO:0000256" key="1">
    <source>
        <dbReference type="ARBA" id="ARBA00008655"/>
    </source>
</evidence>
<comment type="caution">
    <text evidence="6">The sequence shown here is derived from an EMBL/GenBank/DDBJ whole genome shotgun (WGS) entry which is preliminary data.</text>
</comment>
<dbReference type="PANTHER" id="PTHR10983:SF24">
    <property type="entry name" value="1-ACYLGLYCEROL-3-PHOSPHATE O-ACYLTRANSFERASE 3, ISOFORM E-RELATED"/>
    <property type="match status" value="1"/>
</dbReference>
<keyword evidence="7" id="KW-1185">Reference proteome</keyword>
<dbReference type="SUPFAM" id="SSF69593">
    <property type="entry name" value="Glycerol-3-phosphate (1)-acyltransferase"/>
    <property type="match status" value="1"/>
</dbReference>
<dbReference type="InterPro" id="IPR032098">
    <property type="entry name" value="Acyltransf_C"/>
</dbReference>
<keyword evidence="4" id="KW-1133">Transmembrane helix</keyword>
<dbReference type="AlphaFoldDB" id="A0A8K0TEL2"/>
<evidence type="ECO:0000256" key="2">
    <source>
        <dbReference type="ARBA" id="ARBA00022679"/>
    </source>
</evidence>
<evidence type="ECO:0000259" key="5">
    <source>
        <dbReference type="SMART" id="SM00563"/>
    </source>
</evidence>
<dbReference type="SMART" id="SM00563">
    <property type="entry name" value="PlsC"/>
    <property type="match status" value="1"/>
</dbReference>
<evidence type="ECO:0000313" key="7">
    <source>
        <dbReference type="Proteomes" id="UP000813385"/>
    </source>
</evidence>
<dbReference type="GO" id="GO:0003841">
    <property type="term" value="F:1-acylglycerol-3-phosphate O-acyltransferase activity"/>
    <property type="evidence" value="ECO:0007669"/>
    <property type="project" value="TreeGrafter"/>
</dbReference>
<protein>
    <submittedName>
        <fullName evidence="6">Acyltransferase</fullName>
    </submittedName>
</protein>
<dbReference type="InterPro" id="IPR002123">
    <property type="entry name" value="Plipid/glycerol_acylTrfase"/>
</dbReference>
<reference evidence="6" key="1">
    <citation type="journal article" date="2021" name="Nat. Commun.">
        <title>Genetic determinants of endophytism in the Arabidopsis root mycobiome.</title>
        <authorList>
            <person name="Mesny F."/>
            <person name="Miyauchi S."/>
            <person name="Thiergart T."/>
            <person name="Pickel B."/>
            <person name="Atanasova L."/>
            <person name="Karlsson M."/>
            <person name="Huettel B."/>
            <person name="Barry K.W."/>
            <person name="Haridas S."/>
            <person name="Chen C."/>
            <person name="Bauer D."/>
            <person name="Andreopoulos W."/>
            <person name="Pangilinan J."/>
            <person name="LaButti K."/>
            <person name="Riley R."/>
            <person name="Lipzen A."/>
            <person name="Clum A."/>
            <person name="Drula E."/>
            <person name="Henrissat B."/>
            <person name="Kohler A."/>
            <person name="Grigoriev I.V."/>
            <person name="Martin F.M."/>
            <person name="Hacquard S."/>
        </authorList>
    </citation>
    <scope>NUCLEOTIDE SEQUENCE</scope>
    <source>
        <strain evidence="6">MPI-CAGE-AT-0016</strain>
    </source>
</reference>
<proteinExistence type="inferred from homology"/>
<dbReference type="GO" id="GO:0012505">
    <property type="term" value="C:endomembrane system"/>
    <property type="evidence" value="ECO:0007669"/>
    <property type="project" value="TreeGrafter"/>
</dbReference>
<comment type="similarity">
    <text evidence="1">Belongs to the 1-acyl-sn-glycerol-3-phosphate acyltransferase family.</text>
</comment>
<keyword evidence="4" id="KW-0472">Membrane</keyword>
<dbReference type="Pfam" id="PF01553">
    <property type="entry name" value="Acyltransferase"/>
    <property type="match status" value="1"/>
</dbReference>
<name>A0A8K0TEL2_9PEZI</name>
<gene>
    <name evidence="6" type="ORF">B0T11DRAFT_307018</name>
</gene>
<feature type="domain" description="Phospholipid/glycerol acyltransferase" evidence="5">
    <location>
        <begin position="84"/>
        <end position="206"/>
    </location>
</feature>
<feature type="transmembrane region" description="Helical" evidence="4">
    <location>
        <begin position="12"/>
        <end position="32"/>
    </location>
</feature>
<dbReference type="OrthoDB" id="189226at2759"/>
<dbReference type="Proteomes" id="UP000813385">
    <property type="component" value="Unassembled WGS sequence"/>
</dbReference>
<keyword evidence="3 6" id="KW-0012">Acyltransferase</keyword>
<dbReference type="EMBL" id="JAGPXD010000004">
    <property type="protein sequence ID" value="KAH7359177.1"/>
    <property type="molecule type" value="Genomic_DNA"/>
</dbReference>
<dbReference type="PANTHER" id="PTHR10983">
    <property type="entry name" value="1-ACYLGLYCEROL-3-PHOSPHATE ACYLTRANSFERASE-RELATED"/>
    <property type="match status" value="1"/>
</dbReference>
<dbReference type="CDD" id="cd07990">
    <property type="entry name" value="LPLAT_LCLAT1-like"/>
    <property type="match status" value="1"/>
</dbReference>
<organism evidence="6 7">
    <name type="scientific">Plectosphaerella cucumerina</name>
    <dbReference type="NCBI Taxonomy" id="40658"/>
    <lineage>
        <taxon>Eukaryota</taxon>
        <taxon>Fungi</taxon>
        <taxon>Dikarya</taxon>
        <taxon>Ascomycota</taxon>
        <taxon>Pezizomycotina</taxon>
        <taxon>Sordariomycetes</taxon>
        <taxon>Hypocreomycetidae</taxon>
        <taxon>Glomerellales</taxon>
        <taxon>Plectosphaerellaceae</taxon>
        <taxon>Plectosphaerella</taxon>
    </lineage>
</organism>
<sequence length="305" mass="35159">MASGTVLTHLRGAAILAPWLVYLFLADFLLSLQLPLKFFFPTLVYNSSSRIAVGVWYWIQVIFERFNGAQITFSGDNLPRGESAVVVANHIAWSDFYLIQALAVKAGMLSRCRYFAKIQLRLVPFLGWGLWAMGMPMVSRNWAKDRHELDRVFAGIVRRQWPTWLVSFSEATRFTPKKHEESILWCKEAGRPPMMHLLYPRTKGFITTVQHLRQAPHVKAVYDVTIAYQKGDRFQVAPSMWDTLSVPGLSADKGFRFHVHVRRFPLESLPTEDEKLAKWLETRWVEKGEWLEGKRLEWAGETSSS</sequence>
<accession>A0A8K0TEL2</accession>
<evidence type="ECO:0000256" key="4">
    <source>
        <dbReference type="SAM" id="Phobius"/>
    </source>
</evidence>
<evidence type="ECO:0000313" key="6">
    <source>
        <dbReference type="EMBL" id="KAH7359177.1"/>
    </source>
</evidence>
<dbReference type="Pfam" id="PF16076">
    <property type="entry name" value="Acyltransf_C"/>
    <property type="match status" value="1"/>
</dbReference>
<evidence type="ECO:0000256" key="3">
    <source>
        <dbReference type="ARBA" id="ARBA00023315"/>
    </source>
</evidence>